<organism evidence="2 3">
    <name type="scientific">Gonium pectorale</name>
    <name type="common">Green alga</name>
    <dbReference type="NCBI Taxonomy" id="33097"/>
    <lineage>
        <taxon>Eukaryota</taxon>
        <taxon>Viridiplantae</taxon>
        <taxon>Chlorophyta</taxon>
        <taxon>core chlorophytes</taxon>
        <taxon>Chlorophyceae</taxon>
        <taxon>CS clade</taxon>
        <taxon>Chlamydomonadales</taxon>
        <taxon>Volvocaceae</taxon>
        <taxon>Gonium</taxon>
    </lineage>
</organism>
<gene>
    <name evidence="2" type="ORF">GPECTOR_10g792</name>
</gene>
<feature type="region of interest" description="Disordered" evidence="1">
    <location>
        <begin position="144"/>
        <end position="173"/>
    </location>
</feature>
<keyword evidence="3" id="KW-1185">Reference proteome</keyword>
<sequence>MTCCEAFGWKGRDLKGQTLQARFELDSGTMLTWKEGPDGTEQSTLLSTISDYTEPNGSRHVLLTGLPRDLRAELSGRYKLGFKGDPKPDLSGIITVVYSASKVINANGCGEHQASAPAATVSDAGGLGSGVELLTGAAATSEWASAGRKRRGGRRQRIGTQSIGVEADGPKPQSWSSQAVLVEELTEAATEVLAVLTRVDPCDDDLAVLVRCLRDLNSARRVLQSLEK</sequence>
<protein>
    <submittedName>
        <fullName evidence="2">Uncharacterized protein</fullName>
    </submittedName>
</protein>
<dbReference type="Proteomes" id="UP000075714">
    <property type="component" value="Unassembled WGS sequence"/>
</dbReference>
<evidence type="ECO:0000313" key="2">
    <source>
        <dbReference type="EMBL" id="KXZ52163.1"/>
    </source>
</evidence>
<evidence type="ECO:0000256" key="1">
    <source>
        <dbReference type="SAM" id="MobiDB-lite"/>
    </source>
</evidence>
<reference evidence="3" key="1">
    <citation type="journal article" date="2016" name="Nat. Commun.">
        <title>The Gonium pectorale genome demonstrates co-option of cell cycle regulation during the evolution of multicellularity.</title>
        <authorList>
            <person name="Hanschen E.R."/>
            <person name="Marriage T.N."/>
            <person name="Ferris P.J."/>
            <person name="Hamaji T."/>
            <person name="Toyoda A."/>
            <person name="Fujiyama A."/>
            <person name="Neme R."/>
            <person name="Noguchi H."/>
            <person name="Minakuchi Y."/>
            <person name="Suzuki M."/>
            <person name="Kawai-Toyooka H."/>
            <person name="Smith D.R."/>
            <person name="Sparks H."/>
            <person name="Anderson J."/>
            <person name="Bakaric R."/>
            <person name="Luria V."/>
            <person name="Karger A."/>
            <person name="Kirschner M.W."/>
            <person name="Durand P.M."/>
            <person name="Michod R.E."/>
            <person name="Nozaki H."/>
            <person name="Olson B.J."/>
        </authorList>
    </citation>
    <scope>NUCLEOTIDE SEQUENCE [LARGE SCALE GENOMIC DNA]</scope>
    <source>
        <strain evidence="3">NIES-2863</strain>
    </source>
</reference>
<feature type="compositionally biased region" description="Basic residues" evidence="1">
    <location>
        <begin position="147"/>
        <end position="157"/>
    </location>
</feature>
<proteinExistence type="predicted"/>
<evidence type="ECO:0000313" key="3">
    <source>
        <dbReference type="Proteomes" id="UP000075714"/>
    </source>
</evidence>
<dbReference type="AlphaFoldDB" id="A0A150GQU9"/>
<accession>A0A150GQU9</accession>
<comment type="caution">
    <text evidence="2">The sequence shown here is derived from an EMBL/GenBank/DDBJ whole genome shotgun (WGS) entry which is preliminary data.</text>
</comment>
<name>A0A150GQU9_GONPE</name>
<dbReference type="EMBL" id="LSYV01000011">
    <property type="protein sequence ID" value="KXZ52163.1"/>
    <property type="molecule type" value="Genomic_DNA"/>
</dbReference>